<keyword evidence="1" id="KW-0812">Transmembrane</keyword>
<proteinExistence type="predicted"/>
<keyword evidence="1" id="KW-0472">Membrane</keyword>
<feature type="transmembrane region" description="Helical" evidence="1">
    <location>
        <begin position="63"/>
        <end position="83"/>
    </location>
</feature>
<gene>
    <name evidence="2" type="ORF">EEJ42_05650</name>
</gene>
<dbReference type="EMBL" id="RIBZ01000078">
    <property type="protein sequence ID" value="RNG34302.1"/>
    <property type="molecule type" value="Genomic_DNA"/>
</dbReference>
<comment type="caution">
    <text evidence="2">The sequence shown here is derived from an EMBL/GenBank/DDBJ whole genome shotgun (WGS) entry which is preliminary data.</text>
</comment>
<keyword evidence="1" id="KW-1133">Transmembrane helix</keyword>
<keyword evidence="3" id="KW-1185">Reference proteome</keyword>
<dbReference type="AlphaFoldDB" id="A0A3M8WVV4"/>
<reference evidence="2 3" key="1">
    <citation type="submission" date="2018-11" db="EMBL/GenBank/DDBJ databases">
        <title>The Potential of Streptomyces as Biocontrol Agents against the Tomato grey mould, Botrytis cinerea (Gray mold) Frontiers in Microbiology.</title>
        <authorList>
            <person name="Li D."/>
        </authorList>
    </citation>
    <scope>NUCLEOTIDE SEQUENCE [LARGE SCALE GENOMIC DNA]</scope>
    <source>
        <strain evidence="2 3">NEAU-LD23</strain>
    </source>
</reference>
<name>A0A3M8WVV4_9ACTN</name>
<feature type="transmembrane region" description="Helical" evidence="1">
    <location>
        <begin position="33"/>
        <end position="56"/>
    </location>
</feature>
<accession>A0A3M8WVV4</accession>
<evidence type="ECO:0000313" key="3">
    <source>
        <dbReference type="Proteomes" id="UP000275401"/>
    </source>
</evidence>
<protein>
    <submittedName>
        <fullName evidence="2">Uncharacterized protein</fullName>
    </submittedName>
</protein>
<evidence type="ECO:0000256" key="1">
    <source>
        <dbReference type="SAM" id="Phobius"/>
    </source>
</evidence>
<evidence type="ECO:0000313" key="2">
    <source>
        <dbReference type="EMBL" id="RNG34302.1"/>
    </source>
</evidence>
<feature type="transmembrane region" description="Helical" evidence="1">
    <location>
        <begin position="89"/>
        <end position="108"/>
    </location>
</feature>
<organism evidence="2 3">
    <name type="scientific">Streptomyces botrytidirepellens</name>
    <dbReference type="NCBI Taxonomy" id="2486417"/>
    <lineage>
        <taxon>Bacteria</taxon>
        <taxon>Bacillati</taxon>
        <taxon>Actinomycetota</taxon>
        <taxon>Actinomycetes</taxon>
        <taxon>Kitasatosporales</taxon>
        <taxon>Streptomycetaceae</taxon>
        <taxon>Streptomyces</taxon>
    </lineage>
</organism>
<sequence>MSNPYQPGPSPYLTGPMPPVGRPKMFNTRAAQVLWTLLPIVSLGLAGAVPLVAAAVKGVVKPVVPAVYIAVELVVLGVAVALGDGDHPVAGLVLILFIITAATHTALLDSERVTFGK</sequence>
<dbReference type="Proteomes" id="UP000275401">
    <property type="component" value="Unassembled WGS sequence"/>
</dbReference>